<evidence type="ECO:0000313" key="1">
    <source>
        <dbReference type="EMBL" id="MCS3917716.1"/>
    </source>
</evidence>
<sequence length="140" mass="16005">MQVTFRPKHSSGWREGKIRLRLKGLLRKDIVLPFKAMVEGVIDTEPSFLNFGMVAPGESKDLEFRITNRASKPIKLKLDSHPQFLKVVEVKDGVIWLARLKVPFRVLQSKVISGKIVFRTNFPVQPLLEVPIFAAVENRK</sequence>
<accession>A0ABT2EIE2</accession>
<dbReference type="RefSeq" id="WP_259092095.1">
    <property type="nucleotide sequence ID" value="NZ_CP130454.1"/>
</dbReference>
<dbReference type="Proteomes" id="UP001204798">
    <property type="component" value="Unassembled WGS sequence"/>
</dbReference>
<evidence type="ECO:0000313" key="2">
    <source>
        <dbReference type="Proteomes" id="UP001204798"/>
    </source>
</evidence>
<reference evidence="1 2" key="1">
    <citation type="submission" date="2022-08" db="EMBL/GenBank/DDBJ databases">
        <title>Bacterial and archaeal communities from various locations to study Microbial Dark Matter (Phase II).</title>
        <authorList>
            <person name="Stepanauskas R."/>
        </authorList>
    </citation>
    <scope>NUCLEOTIDE SEQUENCE [LARGE SCALE GENOMIC DNA]</scope>
    <source>
        <strain evidence="1 2">PD1</strain>
    </source>
</reference>
<protein>
    <recommendedName>
        <fullName evidence="3">DUF1573 domain-containing protein</fullName>
    </recommendedName>
</protein>
<keyword evidence="2" id="KW-1185">Reference proteome</keyword>
<organism evidence="1 2">
    <name type="scientific">Candidatus Fervidibacter sacchari</name>
    <dbReference type="NCBI Taxonomy" id="1448929"/>
    <lineage>
        <taxon>Bacteria</taxon>
        <taxon>Candidatus Fervidibacterota</taxon>
        <taxon>Candidatus Fervidibacter</taxon>
    </lineage>
</organism>
<proteinExistence type="predicted"/>
<dbReference type="EMBL" id="JANUCP010000001">
    <property type="protein sequence ID" value="MCS3917716.1"/>
    <property type="molecule type" value="Genomic_DNA"/>
</dbReference>
<evidence type="ECO:0008006" key="3">
    <source>
        <dbReference type="Google" id="ProtNLM"/>
    </source>
</evidence>
<gene>
    <name evidence="1" type="ORF">M2350_000113</name>
</gene>
<comment type="caution">
    <text evidence="1">The sequence shown here is derived from an EMBL/GenBank/DDBJ whole genome shotgun (WGS) entry which is preliminary data.</text>
</comment>
<name>A0ABT2EIE2_9BACT</name>